<comment type="cofactor">
    <cofactor evidence="6">
        <name>Zn(2+)</name>
        <dbReference type="ChEBI" id="CHEBI:29105"/>
    </cofactor>
    <text evidence="6">Binds 1 zinc ion per subunit.</text>
</comment>
<evidence type="ECO:0000259" key="8">
    <source>
        <dbReference type="Pfam" id="PF01435"/>
    </source>
</evidence>
<dbReference type="EMBL" id="CP000127">
    <property type="protein sequence ID" value="ABA56820.1"/>
    <property type="molecule type" value="Genomic_DNA"/>
</dbReference>
<evidence type="ECO:0000256" key="5">
    <source>
        <dbReference type="ARBA" id="ARBA00023049"/>
    </source>
</evidence>
<keyword evidence="3 6" id="KW-0378">Hydrolase</keyword>
<comment type="similarity">
    <text evidence="6">Belongs to the peptidase M48 family.</text>
</comment>
<evidence type="ECO:0000256" key="1">
    <source>
        <dbReference type="ARBA" id="ARBA00022670"/>
    </source>
</evidence>
<evidence type="ECO:0000256" key="2">
    <source>
        <dbReference type="ARBA" id="ARBA00022723"/>
    </source>
</evidence>
<keyword evidence="7" id="KW-0472">Membrane</keyword>
<dbReference type="Proteomes" id="UP000006838">
    <property type="component" value="Chromosome"/>
</dbReference>
<sequence length="328" mass="36582">MEVFPFAFVAWCGFAMITALFCALLYPWVCPRLLLLPPALRANQALVWAVAPAAAGVLLTGFIFLPPVLSYLGVAPDHCQPAGVDFSYHCLLHPFAVMERDLPWFLLLPLSGLALFFLSRMVWELLRAHRLIRALSLAGSPDIFRGIWVVESEWPLALTSGFSQPRIFISTKLLRDLSPPQLAAVLAHERAHFYRYDPARYFIARAAAGLHISWLRRKLLEDLSLAAEQACDEEAARQVGDRLLVADTIVQVERWCCRQRRSAPVPLPSFMGSQVVARVEFLLASPQKAQWSYPRMLGVCTGVALSGLLLAAEPLHQLTEIILGFLAR</sequence>
<keyword evidence="5 6" id="KW-0482">Metalloprotease</keyword>
<accession>Q3JEC6</accession>
<organism evidence="9 10">
    <name type="scientific">Nitrosococcus oceani (strain ATCC 19707 / BCRC 17464 / JCM 30415 / NCIMB 11848 / C-107)</name>
    <dbReference type="NCBI Taxonomy" id="323261"/>
    <lineage>
        <taxon>Bacteria</taxon>
        <taxon>Pseudomonadati</taxon>
        <taxon>Pseudomonadota</taxon>
        <taxon>Gammaproteobacteria</taxon>
        <taxon>Chromatiales</taxon>
        <taxon>Chromatiaceae</taxon>
        <taxon>Nitrosococcus</taxon>
    </lineage>
</organism>
<gene>
    <name evidence="9" type="ordered locus">Noc_0291</name>
</gene>
<feature type="transmembrane region" description="Helical" evidence="7">
    <location>
        <begin position="6"/>
        <end position="26"/>
    </location>
</feature>
<dbReference type="InterPro" id="IPR052173">
    <property type="entry name" value="Beta-lactam_resp_regulator"/>
</dbReference>
<keyword evidence="1 6" id="KW-0645">Protease</keyword>
<protein>
    <recommendedName>
        <fullName evidence="8">Peptidase M48 domain-containing protein</fullName>
    </recommendedName>
</protein>
<dbReference type="eggNOG" id="COG0501">
    <property type="taxonomic scope" value="Bacteria"/>
</dbReference>
<evidence type="ECO:0000256" key="7">
    <source>
        <dbReference type="SAM" id="Phobius"/>
    </source>
</evidence>
<evidence type="ECO:0000256" key="4">
    <source>
        <dbReference type="ARBA" id="ARBA00022833"/>
    </source>
</evidence>
<keyword evidence="4 6" id="KW-0862">Zinc</keyword>
<dbReference type="GO" id="GO:0006508">
    <property type="term" value="P:proteolysis"/>
    <property type="evidence" value="ECO:0007669"/>
    <property type="project" value="UniProtKB-KW"/>
</dbReference>
<evidence type="ECO:0000256" key="3">
    <source>
        <dbReference type="ARBA" id="ARBA00022801"/>
    </source>
</evidence>
<keyword evidence="10" id="KW-1185">Reference proteome</keyword>
<dbReference type="InParanoid" id="Q3JEC6"/>
<dbReference type="STRING" id="323261.Noc_0291"/>
<keyword evidence="2" id="KW-0479">Metal-binding</keyword>
<evidence type="ECO:0000313" key="10">
    <source>
        <dbReference type="Proteomes" id="UP000006838"/>
    </source>
</evidence>
<dbReference type="PANTHER" id="PTHR34978:SF3">
    <property type="entry name" value="SLR0241 PROTEIN"/>
    <property type="match status" value="1"/>
</dbReference>
<dbReference type="CDD" id="cd07326">
    <property type="entry name" value="M56_BlaR1_MecR1_like"/>
    <property type="match status" value="1"/>
</dbReference>
<dbReference type="Pfam" id="PF01435">
    <property type="entry name" value="Peptidase_M48"/>
    <property type="match status" value="1"/>
</dbReference>
<reference evidence="10" key="1">
    <citation type="journal article" date="2006" name="Appl. Environ. Microbiol.">
        <title>Complete genome sequence of the marine, chemolithoautotrophic, ammonia-oxidizing bacterium Nitrosococcus oceani ATCC 19707.</title>
        <authorList>
            <person name="Klotz M.G."/>
            <person name="Arp D.J."/>
            <person name="Chain P.S.G."/>
            <person name="El-Sheikh A.F."/>
            <person name="Hauser L.J."/>
            <person name="Hommes N.G."/>
            <person name="Larimer F.W."/>
            <person name="Malfatti S.A."/>
            <person name="Norton J.M."/>
            <person name="Poret-Peterson A.T."/>
            <person name="Vergez L.M."/>
            <person name="Ward B.B."/>
        </authorList>
    </citation>
    <scope>NUCLEOTIDE SEQUENCE [LARGE SCALE GENOMIC DNA]</scope>
    <source>
        <strain evidence="10">ATCC 19707 / BCRC 17464 / NCIMB 11848 / C-107</strain>
    </source>
</reference>
<dbReference type="AlphaFoldDB" id="Q3JEC6"/>
<dbReference type="GO" id="GO:0046872">
    <property type="term" value="F:metal ion binding"/>
    <property type="evidence" value="ECO:0007669"/>
    <property type="project" value="UniProtKB-KW"/>
</dbReference>
<name>Q3JEC6_NITOC</name>
<keyword evidence="7" id="KW-0812">Transmembrane</keyword>
<keyword evidence="7" id="KW-1133">Transmembrane helix</keyword>
<feature type="transmembrane region" description="Helical" evidence="7">
    <location>
        <begin position="46"/>
        <end position="65"/>
    </location>
</feature>
<proteinExistence type="inferred from homology"/>
<evidence type="ECO:0000256" key="6">
    <source>
        <dbReference type="RuleBase" id="RU003983"/>
    </source>
</evidence>
<dbReference type="GO" id="GO:0004222">
    <property type="term" value="F:metalloendopeptidase activity"/>
    <property type="evidence" value="ECO:0007669"/>
    <property type="project" value="InterPro"/>
</dbReference>
<dbReference type="InterPro" id="IPR001915">
    <property type="entry name" value="Peptidase_M48"/>
</dbReference>
<feature type="transmembrane region" description="Helical" evidence="7">
    <location>
        <begin position="102"/>
        <end position="123"/>
    </location>
</feature>
<feature type="domain" description="Peptidase M48" evidence="8">
    <location>
        <begin position="130"/>
        <end position="214"/>
    </location>
</feature>
<dbReference type="PANTHER" id="PTHR34978">
    <property type="entry name" value="POSSIBLE SENSOR-TRANSDUCER PROTEIN BLAR"/>
    <property type="match status" value="1"/>
</dbReference>
<dbReference type="KEGG" id="noc:Noc_0291"/>
<dbReference type="HOGENOM" id="CLU_856970_0_0_6"/>
<evidence type="ECO:0000313" key="9">
    <source>
        <dbReference type="EMBL" id="ABA56820.1"/>
    </source>
</evidence>
<dbReference type="Gene3D" id="3.30.2010.10">
    <property type="entry name" value="Metalloproteases ('zincins'), catalytic domain"/>
    <property type="match status" value="1"/>
</dbReference>